<evidence type="ECO:0000313" key="2">
    <source>
        <dbReference type="EMBL" id="QJA79501.1"/>
    </source>
</evidence>
<name>A0A6M3KCY9_9ZZZZ</name>
<dbReference type="EMBL" id="MT142383">
    <property type="protein sequence ID" value="QJA79501.1"/>
    <property type="molecule type" value="Genomic_DNA"/>
</dbReference>
<dbReference type="EMBL" id="MT141421">
    <property type="protein sequence ID" value="QJA60800.1"/>
    <property type="molecule type" value="Genomic_DNA"/>
</dbReference>
<proteinExistence type="predicted"/>
<gene>
    <name evidence="2" type="ORF">MM415A00871_0027</name>
    <name evidence="1" type="ORF">MM415B01048_0008</name>
</gene>
<protein>
    <submittedName>
        <fullName evidence="2">Uncharacterized protein</fullName>
    </submittedName>
</protein>
<organism evidence="2">
    <name type="scientific">viral metagenome</name>
    <dbReference type="NCBI Taxonomy" id="1070528"/>
    <lineage>
        <taxon>unclassified sequences</taxon>
        <taxon>metagenomes</taxon>
        <taxon>organismal metagenomes</taxon>
    </lineage>
</organism>
<dbReference type="AlphaFoldDB" id="A0A6M3KCY9"/>
<accession>A0A6M3KCY9</accession>
<evidence type="ECO:0000313" key="1">
    <source>
        <dbReference type="EMBL" id="QJA60800.1"/>
    </source>
</evidence>
<sequence>MEKIRSKQELYEWLLEMRVRYEDNLILVGFIDELSYLYLSNFMTADDPKSQEDYLRDDTRLFNDMKKTYFNFSETVVGLPAIFDASDAKALTNIREYIKKLVKLKNQQNGVIETQAIVNHQVSLAWKVILRYDNWKNYPQFIQNLIRLRQMQSYMSNILNELRKRMRSSHEGISIAQQKEQEIFKDLLRESMGKHFDK</sequence>
<reference evidence="2" key="1">
    <citation type="submission" date="2020-03" db="EMBL/GenBank/DDBJ databases">
        <title>The deep terrestrial virosphere.</title>
        <authorList>
            <person name="Holmfeldt K."/>
            <person name="Nilsson E."/>
            <person name="Simone D."/>
            <person name="Lopez-Fernandez M."/>
            <person name="Wu X."/>
            <person name="de Brujin I."/>
            <person name="Lundin D."/>
            <person name="Andersson A."/>
            <person name="Bertilsson S."/>
            <person name="Dopson M."/>
        </authorList>
    </citation>
    <scope>NUCLEOTIDE SEQUENCE</scope>
    <source>
        <strain evidence="2">MM415A00871</strain>
        <strain evidence="1">MM415B01048</strain>
    </source>
</reference>